<reference evidence="2 3" key="1">
    <citation type="submission" date="2019-07" db="EMBL/GenBank/DDBJ databases">
        <title>Genomic Encyclopedia of Type Strains, Phase I: the one thousand microbial genomes (KMG-I) project.</title>
        <authorList>
            <person name="Kyrpides N."/>
        </authorList>
    </citation>
    <scope>NUCLEOTIDE SEQUENCE [LARGE SCALE GENOMIC DNA]</scope>
    <source>
        <strain evidence="2 3">DSM 13558</strain>
    </source>
</reference>
<dbReference type="RefSeq" id="WP_145083092.1">
    <property type="nucleotide sequence ID" value="NZ_DAMBUX010000001.1"/>
</dbReference>
<dbReference type="PROSITE" id="PS51354">
    <property type="entry name" value="GLUTAREDOXIN_2"/>
    <property type="match status" value="1"/>
</dbReference>
<feature type="domain" description="Thioredoxin-like fold" evidence="1">
    <location>
        <begin position="10"/>
        <end position="82"/>
    </location>
</feature>
<evidence type="ECO:0000313" key="3">
    <source>
        <dbReference type="Proteomes" id="UP000315343"/>
    </source>
</evidence>
<dbReference type="AlphaFoldDB" id="A0A562J9C1"/>
<evidence type="ECO:0000313" key="2">
    <source>
        <dbReference type="EMBL" id="TWH79798.1"/>
    </source>
</evidence>
<dbReference type="EMBL" id="VLKH01000005">
    <property type="protein sequence ID" value="TWH79798.1"/>
    <property type="molecule type" value="Genomic_DNA"/>
</dbReference>
<name>A0A562J9C1_9FIRM</name>
<gene>
    <name evidence="2" type="ORF">LY60_02117</name>
</gene>
<dbReference type="PROSITE" id="PS00195">
    <property type="entry name" value="GLUTAREDOXIN_1"/>
    <property type="match status" value="1"/>
</dbReference>
<dbReference type="InterPro" id="IPR012336">
    <property type="entry name" value="Thioredoxin-like_fold"/>
</dbReference>
<comment type="caution">
    <text evidence="2">The sequence shown here is derived from an EMBL/GenBank/DDBJ whole genome shotgun (WGS) entry which is preliminary data.</text>
</comment>
<keyword evidence="3" id="KW-1185">Reference proteome</keyword>
<accession>A0A562J9C1</accession>
<dbReference type="Pfam" id="PF13192">
    <property type="entry name" value="Thioredoxin_3"/>
    <property type="match status" value="1"/>
</dbReference>
<dbReference type="InterPro" id="IPR036249">
    <property type="entry name" value="Thioredoxin-like_sf"/>
</dbReference>
<proteinExistence type="predicted"/>
<dbReference type="Gene3D" id="3.40.30.10">
    <property type="entry name" value="Glutaredoxin"/>
    <property type="match status" value="1"/>
</dbReference>
<dbReference type="InterPro" id="IPR011767">
    <property type="entry name" value="GLR_AS"/>
</dbReference>
<organism evidence="2 3">
    <name type="scientific">Sedimentibacter saalensis</name>
    <dbReference type="NCBI Taxonomy" id="130788"/>
    <lineage>
        <taxon>Bacteria</taxon>
        <taxon>Bacillati</taxon>
        <taxon>Bacillota</taxon>
        <taxon>Tissierellia</taxon>
        <taxon>Sedimentibacter</taxon>
    </lineage>
</organism>
<dbReference type="SUPFAM" id="SSF52833">
    <property type="entry name" value="Thioredoxin-like"/>
    <property type="match status" value="1"/>
</dbReference>
<protein>
    <submittedName>
        <fullName evidence="2">Glutaredoxin</fullName>
    </submittedName>
</protein>
<sequence length="86" mass="10045">MKKLTMFYLENCPHCRRAYSMIEELKSQNQKYSNVNIELVEESKNVQMASAHDYYYVPAFFLDGEKLFEGVPSIDKIEEVLKKATA</sequence>
<dbReference type="CDD" id="cd02947">
    <property type="entry name" value="TRX_family"/>
    <property type="match status" value="1"/>
</dbReference>
<evidence type="ECO:0000259" key="1">
    <source>
        <dbReference type="Pfam" id="PF13192"/>
    </source>
</evidence>
<dbReference type="Proteomes" id="UP000315343">
    <property type="component" value="Unassembled WGS sequence"/>
</dbReference>
<dbReference type="OrthoDB" id="9795531at2"/>